<proteinExistence type="predicted"/>
<dbReference type="AlphaFoldDB" id="A0A9X1DBK8"/>
<evidence type="ECO:0000256" key="1">
    <source>
        <dbReference type="SAM" id="SignalP"/>
    </source>
</evidence>
<dbReference type="PROSITE" id="PS51257">
    <property type="entry name" value="PROKAR_LIPOPROTEIN"/>
    <property type="match status" value="1"/>
</dbReference>
<comment type="caution">
    <text evidence="2">The sequence shown here is derived from an EMBL/GenBank/DDBJ whole genome shotgun (WGS) entry which is preliminary data.</text>
</comment>
<feature type="signal peptide" evidence="1">
    <location>
        <begin position="1"/>
        <end position="22"/>
    </location>
</feature>
<sequence length="181" mass="17945">MFAGYTRFLCALLAAGALTLSACGGSGTANEANGASAGAGGPGGWNALDACATLGNDKASAAVGTKVTGSKLDSIVKGSDGAAEFSTCTYTLDKGASFSLLTRQSAAADSIDAAIASARTMGGNQSPAKDVPGLGKAALWSEGMKTLQVFLDHHRYASISFYNLTGSDGKAQAIAIAKALP</sequence>
<evidence type="ECO:0008006" key="4">
    <source>
        <dbReference type="Google" id="ProtNLM"/>
    </source>
</evidence>
<name>A0A9X1DBK8_9SPHN</name>
<reference evidence="2" key="1">
    <citation type="submission" date="2021-05" db="EMBL/GenBank/DDBJ databases">
        <title>Genome of Sphingobium sp. strain.</title>
        <authorList>
            <person name="Fan R."/>
        </authorList>
    </citation>
    <scope>NUCLEOTIDE SEQUENCE</scope>
    <source>
        <strain evidence="2">H33</strain>
    </source>
</reference>
<evidence type="ECO:0000313" key="2">
    <source>
        <dbReference type="EMBL" id="MBT2186964.1"/>
    </source>
</evidence>
<gene>
    <name evidence="2" type="ORF">KK488_08400</name>
</gene>
<protein>
    <recommendedName>
        <fullName evidence="4">DUF3558 domain-containing protein</fullName>
    </recommendedName>
</protein>
<organism evidence="2 3">
    <name type="scientific">Sphingobium nicotianae</name>
    <dbReference type="NCBI Taxonomy" id="2782607"/>
    <lineage>
        <taxon>Bacteria</taxon>
        <taxon>Pseudomonadati</taxon>
        <taxon>Pseudomonadota</taxon>
        <taxon>Alphaproteobacteria</taxon>
        <taxon>Sphingomonadales</taxon>
        <taxon>Sphingomonadaceae</taxon>
        <taxon>Sphingobium</taxon>
    </lineage>
</organism>
<keyword evidence="3" id="KW-1185">Reference proteome</keyword>
<keyword evidence="1" id="KW-0732">Signal</keyword>
<feature type="chain" id="PRO_5040790754" description="DUF3558 domain-containing protein" evidence="1">
    <location>
        <begin position="23"/>
        <end position="181"/>
    </location>
</feature>
<dbReference type="RefSeq" id="WP_214622720.1">
    <property type="nucleotide sequence ID" value="NZ_JAHGAW010000005.1"/>
</dbReference>
<dbReference type="Proteomes" id="UP001138757">
    <property type="component" value="Unassembled WGS sequence"/>
</dbReference>
<evidence type="ECO:0000313" key="3">
    <source>
        <dbReference type="Proteomes" id="UP001138757"/>
    </source>
</evidence>
<dbReference type="EMBL" id="JAHGAW010000005">
    <property type="protein sequence ID" value="MBT2186964.1"/>
    <property type="molecule type" value="Genomic_DNA"/>
</dbReference>
<accession>A0A9X1DBK8</accession>